<evidence type="ECO:0000313" key="3">
    <source>
        <dbReference type="EMBL" id="RZC78571.1"/>
    </source>
</evidence>
<keyword evidence="2" id="KW-0812">Transmembrane</keyword>
<name>A0A4Y7L2J2_PAPSO</name>
<gene>
    <name evidence="3" type="ORF">C5167_002809</name>
</gene>
<dbReference type="AlphaFoldDB" id="A0A4Y7L2J2"/>
<sequence>MGLTQSPNRGLTIFNLGCFALGITFMTVGIHYSYRNVAPQQARAKARSELLRAHLTKRFGEDVIPEVFRNPPHSVPDSSGSVSSDPQPKASNKVRDMERVIETEKVVMKAKRMSSGNFHSGRGSGILPSPSYPVSSRPPRNLSSNNRPTCQICYKYGHSADECWNMMNFSYQGRAPPRNIHAMIAAANILGENLLYMDSGANNHLTADASTSYNNNEIIATANEEEEFD</sequence>
<keyword evidence="4" id="KW-1185">Reference proteome</keyword>
<dbReference type="Gramene" id="RZC78571">
    <property type="protein sequence ID" value="RZC78571"/>
    <property type="gene ID" value="C5167_002809"/>
</dbReference>
<dbReference type="Proteomes" id="UP000316621">
    <property type="component" value="Chromosome 9"/>
</dbReference>
<feature type="transmembrane region" description="Helical" evidence="2">
    <location>
        <begin position="12"/>
        <end position="34"/>
    </location>
</feature>
<proteinExistence type="predicted"/>
<evidence type="ECO:0000313" key="4">
    <source>
        <dbReference type="Proteomes" id="UP000316621"/>
    </source>
</evidence>
<feature type="compositionally biased region" description="Low complexity" evidence="1">
    <location>
        <begin position="71"/>
        <end position="88"/>
    </location>
</feature>
<organism evidence="3 4">
    <name type="scientific">Papaver somniferum</name>
    <name type="common">Opium poppy</name>
    <dbReference type="NCBI Taxonomy" id="3469"/>
    <lineage>
        <taxon>Eukaryota</taxon>
        <taxon>Viridiplantae</taxon>
        <taxon>Streptophyta</taxon>
        <taxon>Embryophyta</taxon>
        <taxon>Tracheophyta</taxon>
        <taxon>Spermatophyta</taxon>
        <taxon>Magnoliopsida</taxon>
        <taxon>Ranunculales</taxon>
        <taxon>Papaveraceae</taxon>
        <taxon>Papaveroideae</taxon>
        <taxon>Papaver</taxon>
    </lineage>
</organism>
<evidence type="ECO:0000256" key="1">
    <source>
        <dbReference type="SAM" id="MobiDB-lite"/>
    </source>
</evidence>
<protein>
    <submittedName>
        <fullName evidence="3">Uncharacterized protein</fullName>
    </submittedName>
</protein>
<feature type="region of interest" description="Disordered" evidence="1">
    <location>
        <begin position="66"/>
        <end position="94"/>
    </location>
</feature>
<reference evidence="3 4" key="1">
    <citation type="journal article" date="2018" name="Science">
        <title>The opium poppy genome and morphinan production.</title>
        <authorList>
            <person name="Guo L."/>
            <person name="Winzer T."/>
            <person name="Yang X."/>
            <person name="Li Y."/>
            <person name="Ning Z."/>
            <person name="He Z."/>
            <person name="Teodor R."/>
            <person name="Lu Y."/>
            <person name="Bowser T.A."/>
            <person name="Graham I.A."/>
            <person name="Ye K."/>
        </authorList>
    </citation>
    <scope>NUCLEOTIDE SEQUENCE [LARGE SCALE GENOMIC DNA]</scope>
    <source>
        <strain evidence="4">cv. HN1</strain>
        <tissue evidence="3">Leaves</tissue>
    </source>
</reference>
<feature type="compositionally biased region" description="Low complexity" evidence="1">
    <location>
        <begin position="128"/>
        <end position="143"/>
    </location>
</feature>
<dbReference type="EMBL" id="CM010723">
    <property type="protein sequence ID" value="RZC78571.1"/>
    <property type="molecule type" value="Genomic_DNA"/>
</dbReference>
<feature type="region of interest" description="Disordered" evidence="1">
    <location>
        <begin position="112"/>
        <end position="143"/>
    </location>
</feature>
<keyword evidence="2" id="KW-0472">Membrane</keyword>
<evidence type="ECO:0000256" key="2">
    <source>
        <dbReference type="SAM" id="Phobius"/>
    </source>
</evidence>
<keyword evidence="2" id="KW-1133">Transmembrane helix</keyword>
<accession>A0A4Y7L2J2</accession>